<evidence type="ECO:0000313" key="3">
    <source>
        <dbReference type="Proteomes" id="UP000829992"/>
    </source>
</evidence>
<keyword evidence="3" id="KW-1185">Reference proteome</keyword>
<accession>A0ABY4Q838</accession>
<organism evidence="2 3">
    <name type="scientific">Streptomyces durmitorensis</name>
    <dbReference type="NCBI Taxonomy" id="319947"/>
    <lineage>
        <taxon>Bacteria</taxon>
        <taxon>Bacillati</taxon>
        <taxon>Actinomycetota</taxon>
        <taxon>Actinomycetes</taxon>
        <taxon>Kitasatosporales</taxon>
        <taxon>Streptomycetaceae</taxon>
        <taxon>Streptomyces</taxon>
    </lineage>
</organism>
<dbReference type="EMBL" id="CP097289">
    <property type="protein sequence ID" value="UQT61317.1"/>
    <property type="molecule type" value="Genomic_DNA"/>
</dbReference>
<evidence type="ECO:0000313" key="1">
    <source>
        <dbReference type="EMBL" id="UQT53597.1"/>
    </source>
</evidence>
<dbReference type="RefSeq" id="WP_249585095.1">
    <property type="nucleotide sequence ID" value="NZ_BAAAQL010000074.1"/>
</dbReference>
<evidence type="ECO:0000313" key="2">
    <source>
        <dbReference type="EMBL" id="UQT61317.1"/>
    </source>
</evidence>
<protein>
    <submittedName>
        <fullName evidence="2">Uncharacterized protein</fullName>
    </submittedName>
</protein>
<reference evidence="2 3" key="1">
    <citation type="submission" date="2022-05" db="EMBL/GenBank/DDBJ databases">
        <authorList>
            <person name="Zhou X."/>
            <person name="Li K."/>
            <person name="Man Y."/>
        </authorList>
    </citation>
    <scope>NUCLEOTIDE SEQUENCE [LARGE SCALE GENOMIC DNA]</scope>
    <source>
        <strain evidence="2 3">MS405</strain>
    </source>
</reference>
<dbReference type="Proteomes" id="UP000829992">
    <property type="component" value="Chromosome"/>
</dbReference>
<gene>
    <name evidence="1" type="ORF">M4V62_00045</name>
    <name evidence="2" type="ORF">M4V62_43100</name>
</gene>
<name>A0ABY4Q838_9ACTN</name>
<proteinExistence type="predicted"/>
<dbReference type="EMBL" id="CP097289">
    <property type="protein sequence ID" value="UQT53597.1"/>
    <property type="molecule type" value="Genomic_DNA"/>
</dbReference>
<sequence>MMVLELDAEGPGRDTAVLGHAVADHASEVIGDGHNALGQPPRIPGSAV</sequence>